<name>A0A4V4HGY6_DENBC</name>
<proteinExistence type="predicted"/>
<keyword evidence="3" id="KW-1185">Reference proteome</keyword>
<dbReference type="EMBL" id="ML179103">
    <property type="protein sequence ID" value="THV00496.1"/>
    <property type="molecule type" value="Genomic_DNA"/>
</dbReference>
<feature type="compositionally biased region" description="Basic and acidic residues" evidence="1">
    <location>
        <begin position="59"/>
        <end position="69"/>
    </location>
</feature>
<evidence type="ECO:0000313" key="2">
    <source>
        <dbReference type="EMBL" id="THV00496.1"/>
    </source>
</evidence>
<gene>
    <name evidence="2" type="ORF">K435DRAFT_794136</name>
</gene>
<dbReference type="Proteomes" id="UP000297245">
    <property type="component" value="Unassembled WGS sequence"/>
</dbReference>
<organism evidence="2 3">
    <name type="scientific">Dendrothele bispora (strain CBS 962.96)</name>
    <dbReference type="NCBI Taxonomy" id="1314807"/>
    <lineage>
        <taxon>Eukaryota</taxon>
        <taxon>Fungi</taxon>
        <taxon>Dikarya</taxon>
        <taxon>Basidiomycota</taxon>
        <taxon>Agaricomycotina</taxon>
        <taxon>Agaricomycetes</taxon>
        <taxon>Agaricomycetidae</taxon>
        <taxon>Agaricales</taxon>
        <taxon>Agaricales incertae sedis</taxon>
        <taxon>Dendrothele</taxon>
    </lineage>
</organism>
<evidence type="ECO:0000256" key="1">
    <source>
        <dbReference type="SAM" id="MobiDB-lite"/>
    </source>
</evidence>
<accession>A0A4V4HGY6</accession>
<feature type="compositionally biased region" description="Polar residues" evidence="1">
    <location>
        <begin position="45"/>
        <end position="58"/>
    </location>
</feature>
<reference evidence="2 3" key="1">
    <citation type="journal article" date="2019" name="Nat. Ecol. Evol.">
        <title>Megaphylogeny resolves global patterns of mushroom evolution.</title>
        <authorList>
            <person name="Varga T."/>
            <person name="Krizsan K."/>
            <person name="Foldi C."/>
            <person name="Dima B."/>
            <person name="Sanchez-Garcia M."/>
            <person name="Sanchez-Ramirez S."/>
            <person name="Szollosi G.J."/>
            <person name="Szarkandi J.G."/>
            <person name="Papp V."/>
            <person name="Albert L."/>
            <person name="Andreopoulos W."/>
            <person name="Angelini C."/>
            <person name="Antonin V."/>
            <person name="Barry K.W."/>
            <person name="Bougher N.L."/>
            <person name="Buchanan P."/>
            <person name="Buyck B."/>
            <person name="Bense V."/>
            <person name="Catcheside P."/>
            <person name="Chovatia M."/>
            <person name="Cooper J."/>
            <person name="Damon W."/>
            <person name="Desjardin D."/>
            <person name="Finy P."/>
            <person name="Geml J."/>
            <person name="Haridas S."/>
            <person name="Hughes K."/>
            <person name="Justo A."/>
            <person name="Karasinski D."/>
            <person name="Kautmanova I."/>
            <person name="Kiss B."/>
            <person name="Kocsube S."/>
            <person name="Kotiranta H."/>
            <person name="LaButti K.M."/>
            <person name="Lechner B.E."/>
            <person name="Liimatainen K."/>
            <person name="Lipzen A."/>
            <person name="Lukacs Z."/>
            <person name="Mihaltcheva S."/>
            <person name="Morgado L.N."/>
            <person name="Niskanen T."/>
            <person name="Noordeloos M.E."/>
            <person name="Ohm R.A."/>
            <person name="Ortiz-Santana B."/>
            <person name="Ovrebo C."/>
            <person name="Racz N."/>
            <person name="Riley R."/>
            <person name="Savchenko A."/>
            <person name="Shiryaev A."/>
            <person name="Soop K."/>
            <person name="Spirin V."/>
            <person name="Szebenyi C."/>
            <person name="Tomsovsky M."/>
            <person name="Tulloss R.E."/>
            <person name="Uehling J."/>
            <person name="Grigoriev I.V."/>
            <person name="Vagvolgyi C."/>
            <person name="Papp T."/>
            <person name="Martin F.M."/>
            <person name="Miettinen O."/>
            <person name="Hibbett D.S."/>
            <person name="Nagy L.G."/>
        </authorList>
    </citation>
    <scope>NUCLEOTIDE SEQUENCE [LARGE SCALE GENOMIC DNA]</scope>
    <source>
        <strain evidence="2 3">CBS 962.96</strain>
    </source>
</reference>
<evidence type="ECO:0000313" key="3">
    <source>
        <dbReference type="Proteomes" id="UP000297245"/>
    </source>
</evidence>
<dbReference type="AlphaFoldDB" id="A0A4V4HGY6"/>
<sequence length="118" mass="12657">MSQVDNDSTGDRLNASTVRRNRRCLPTPLPFLSLSYLPNLPSSSHRMSTSGEGNCNNFNKDKDQEDIPHLDLPTAGLGATGAAAAGLQIGILRESGVVIVFIVVISKARAHNIVTKMQ</sequence>
<feature type="region of interest" description="Disordered" evidence="1">
    <location>
        <begin position="43"/>
        <end position="71"/>
    </location>
</feature>
<protein>
    <submittedName>
        <fullName evidence="2">Uncharacterized protein</fullName>
    </submittedName>
</protein>